<dbReference type="Gene3D" id="2.40.420.20">
    <property type="match status" value="1"/>
</dbReference>
<dbReference type="PANTHER" id="PTHR30469">
    <property type="entry name" value="MULTIDRUG RESISTANCE PROTEIN MDTA"/>
    <property type="match status" value="1"/>
</dbReference>
<dbReference type="RefSeq" id="WP_207415921.1">
    <property type="nucleotide sequence ID" value="NZ_CP061178.1"/>
</dbReference>
<evidence type="ECO:0000256" key="1">
    <source>
        <dbReference type="ARBA" id="ARBA00009477"/>
    </source>
</evidence>
<dbReference type="Pfam" id="PF25876">
    <property type="entry name" value="HH_MFP_RND"/>
    <property type="match status" value="1"/>
</dbReference>
<feature type="domain" description="CusB-like beta-barrel" evidence="4">
    <location>
        <begin position="209"/>
        <end position="278"/>
    </location>
</feature>
<comment type="similarity">
    <text evidence="1">Belongs to the membrane fusion protein (MFP) (TC 8.A.1) family.</text>
</comment>
<dbReference type="InterPro" id="IPR058637">
    <property type="entry name" value="YknX-like_C"/>
</dbReference>
<dbReference type="NCBIfam" id="TIGR01730">
    <property type="entry name" value="RND_mfp"/>
    <property type="match status" value="1"/>
</dbReference>
<name>A0ABS3KQ68_9PROT</name>
<dbReference type="InterPro" id="IPR006143">
    <property type="entry name" value="RND_pump_MFP"/>
</dbReference>
<dbReference type="PANTHER" id="PTHR30469:SF15">
    <property type="entry name" value="HLYD FAMILY OF SECRETION PROTEINS"/>
    <property type="match status" value="1"/>
</dbReference>
<dbReference type="Proteomes" id="UP001518989">
    <property type="component" value="Unassembled WGS sequence"/>
</dbReference>
<feature type="domain" description="Multidrug resistance protein MdtA-like alpha-helical hairpin" evidence="3">
    <location>
        <begin position="104"/>
        <end position="170"/>
    </location>
</feature>
<dbReference type="EMBL" id="JACTNG010000002">
    <property type="protein sequence ID" value="MBO1078501.1"/>
    <property type="molecule type" value="Genomic_DNA"/>
</dbReference>
<dbReference type="Pfam" id="PF25954">
    <property type="entry name" value="Beta-barrel_RND_2"/>
    <property type="match status" value="1"/>
</dbReference>
<evidence type="ECO:0000256" key="2">
    <source>
        <dbReference type="SAM" id="Coils"/>
    </source>
</evidence>
<dbReference type="Gene3D" id="2.40.30.170">
    <property type="match status" value="1"/>
</dbReference>
<feature type="coiled-coil region" evidence="2">
    <location>
        <begin position="109"/>
        <end position="174"/>
    </location>
</feature>
<organism evidence="6 7">
    <name type="scientific">Roseomonas haemaphysalidis</name>
    <dbReference type="NCBI Taxonomy" id="2768162"/>
    <lineage>
        <taxon>Bacteria</taxon>
        <taxon>Pseudomonadati</taxon>
        <taxon>Pseudomonadota</taxon>
        <taxon>Alphaproteobacteria</taxon>
        <taxon>Acetobacterales</taxon>
        <taxon>Roseomonadaceae</taxon>
        <taxon>Roseomonas</taxon>
    </lineage>
</organism>
<dbReference type="InterPro" id="IPR058792">
    <property type="entry name" value="Beta-barrel_RND_2"/>
</dbReference>
<sequence>MVLVLAGGAGWWLWPRTAPVSVPVTTSASPLPSLSVTVVPVQARPLARVVFGDGSVVPWQELVIGAETGGLRVSAVLVEEGDAVRAGQVLLQLDASVATAQRDGAAAGLQEAEAALAIARSDLGRATQLSTSGSASRQLVDQRQAAARQAEARLASARAALAEAEARLAQATIRAPFAGIVLRRNVLAGAVPGLGTELVRLLRDGRLELDARVPELELSAVAPGQAVRVTHGGREIAATVRAVAPNVTAESRLGVVHVALPPDSGLRPGMFARAEIHGDAAPALVVPQEAVVFRDGAAAAFVVEDGQARLRRLDTGARQDGEVEVRAGLAAGEAVVRSGAGFLADGDRVRVVPAVGG</sequence>
<gene>
    <name evidence="6" type="ORF">IAI61_05620</name>
</gene>
<comment type="caution">
    <text evidence="6">The sequence shown here is derived from an EMBL/GenBank/DDBJ whole genome shotgun (WGS) entry which is preliminary data.</text>
</comment>
<dbReference type="Gene3D" id="2.40.50.100">
    <property type="match status" value="1"/>
</dbReference>
<dbReference type="SUPFAM" id="SSF111369">
    <property type="entry name" value="HlyD-like secretion proteins"/>
    <property type="match status" value="1"/>
</dbReference>
<keyword evidence="2" id="KW-0175">Coiled coil</keyword>
<dbReference type="Pfam" id="PF25989">
    <property type="entry name" value="YknX_C"/>
    <property type="match status" value="1"/>
</dbReference>
<evidence type="ECO:0000259" key="5">
    <source>
        <dbReference type="Pfam" id="PF25989"/>
    </source>
</evidence>
<evidence type="ECO:0000259" key="3">
    <source>
        <dbReference type="Pfam" id="PF25876"/>
    </source>
</evidence>
<proteinExistence type="inferred from homology"/>
<protein>
    <submittedName>
        <fullName evidence="6">Efflux RND transporter periplasmic adaptor subunit</fullName>
    </submittedName>
</protein>
<evidence type="ECO:0000313" key="7">
    <source>
        <dbReference type="Proteomes" id="UP001518989"/>
    </source>
</evidence>
<reference evidence="6 7" key="1">
    <citation type="submission" date="2020-09" db="EMBL/GenBank/DDBJ databases">
        <title>Roseomonas.</title>
        <authorList>
            <person name="Zhu W."/>
        </authorList>
    </citation>
    <scope>NUCLEOTIDE SEQUENCE [LARGE SCALE GENOMIC DNA]</scope>
    <source>
        <strain evidence="6 7">573</strain>
    </source>
</reference>
<evidence type="ECO:0000313" key="6">
    <source>
        <dbReference type="EMBL" id="MBO1078501.1"/>
    </source>
</evidence>
<dbReference type="InterPro" id="IPR058624">
    <property type="entry name" value="MdtA-like_HH"/>
</dbReference>
<dbReference type="Gene3D" id="1.10.287.470">
    <property type="entry name" value="Helix hairpin bin"/>
    <property type="match status" value="1"/>
</dbReference>
<feature type="domain" description="YknX-like C-terminal permuted SH3-like" evidence="5">
    <location>
        <begin position="283"/>
        <end position="351"/>
    </location>
</feature>
<keyword evidence="7" id="KW-1185">Reference proteome</keyword>
<evidence type="ECO:0000259" key="4">
    <source>
        <dbReference type="Pfam" id="PF25954"/>
    </source>
</evidence>
<accession>A0ABS3KQ68</accession>